<dbReference type="EMBL" id="JNVU01000003">
    <property type="protein sequence ID" value="KEI46071.1"/>
    <property type="molecule type" value="Genomic_DNA"/>
</dbReference>
<sequence>MLTVDFDKLGLQPGQRVLDLGCGAGRHAFEMYRRGADVVAFDQDVEELENVAAMFAAMKAEGQVPEGANAQTVPGDALALPFPDEHFDVVIASEIMEHISEDEKAMREMVRVVKPGGRVVVTVPRWLPERICWAFSDEYHEVEGGHVRIYTAVELISKLRKAGLRPAFHHYAHALHSPYWWLKCAVGTNNDDHPLPRLYHRFLVWDLMKRPWITRTAERLLDPLIGKSLVVYLGKPGAPRATS</sequence>
<dbReference type="STRING" id="28042.GU90_00775"/>
<reference evidence="2 3" key="1">
    <citation type="submission" date="2014-06" db="EMBL/GenBank/DDBJ databases">
        <title>Saccharopolyspora rectivirgula DSM-43113 Genome sequencing.</title>
        <authorList>
            <person name="Barrera C."/>
            <person name="Millon L."/>
            <person name="Rognon B."/>
            <person name="Zaugg C."/>
            <person name="Monod M."/>
        </authorList>
    </citation>
    <scope>NUCLEOTIDE SEQUENCE [LARGE SCALE GENOMIC DNA]</scope>
    <source>
        <strain evidence="2 3">DSM 43113</strain>
    </source>
</reference>
<evidence type="ECO:0000313" key="2">
    <source>
        <dbReference type="EMBL" id="KEI46071.1"/>
    </source>
</evidence>
<evidence type="ECO:0000259" key="1">
    <source>
        <dbReference type="Pfam" id="PF08241"/>
    </source>
</evidence>
<comment type="caution">
    <text evidence="2">The sequence shown here is derived from an EMBL/GenBank/DDBJ whole genome shotgun (WGS) entry which is preliminary data.</text>
</comment>
<dbReference type="SUPFAM" id="SSF53335">
    <property type="entry name" value="S-adenosyl-L-methionine-dependent methyltransferases"/>
    <property type="match status" value="1"/>
</dbReference>
<dbReference type="GO" id="GO:0032259">
    <property type="term" value="P:methylation"/>
    <property type="evidence" value="ECO:0007669"/>
    <property type="project" value="UniProtKB-KW"/>
</dbReference>
<dbReference type="PANTHER" id="PTHR43464:SF83">
    <property type="entry name" value="MALONYL-[ACYL-CARRIER PROTEIN] O-METHYLTRANSFERASE"/>
    <property type="match status" value="1"/>
</dbReference>
<dbReference type="Proteomes" id="UP000031419">
    <property type="component" value="Unassembled WGS sequence"/>
</dbReference>
<proteinExistence type="predicted"/>
<gene>
    <name evidence="2" type="ORF">GU90_00775</name>
</gene>
<name>A0A073B3D2_9PSEU</name>
<dbReference type="PANTHER" id="PTHR43464">
    <property type="entry name" value="METHYLTRANSFERASE"/>
    <property type="match status" value="1"/>
</dbReference>
<feature type="domain" description="Methyltransferase type 11" evidence="1">
    <location>
        <begin position="18"/>
        <end position="121"/>
    </location>
</feature>
<dbReference type="InterPro" id="IPR013216">
    <property type="entry name" value="Methyltransf_11"/>
</dbReference>
<dbReference type="Pfam" id="PF08241">
    <property type="entry name" value="Methyltransf_11"/>
    <property type="match status" value="1"/>
</dbReference>
<keyword evidence="2" id="KW-0489">Methyltransferase</keyword>
<dbReference type="OrthoDB" id="9810247at2"/>
<dbReference type="GO" id="GO:0008757">
    <property type="term" value="F:S-adenosylmethionine-dependent methyltransferase activity"/>
    <property type="evidence" value="ECO:0007669"/>
    <property type="project" value="InterPro"/>
</dbReference>
<dbReference type="InterPro" id="IPR029063">
    <property type="entry name" value="SAM-dependent_MTases_sf"/>
</dbReference>
<accession>A0A073B3D2</accession>
<protein>
    <submittedName>
        <fullName evidence="2">Methyltransferase</fullName>
    </submittedName>
</protein>
<keyword evidence="2" id="KW-0808">Transferase</keyword>
<organism evidence="2 3">
    <name type="scientific">Saccharopolyspora rectivirgula</name>
    <dbReference type="NCBI Taxonomy" id="28042"/>
    <lineage>
        <taxon>Bacteria</taxon>
        <taxon>Bacillati</taxon>
        <taxon>Actinomycetota</taxon>
        <taxon>Actinomycetes</taxon>
        <taxon>Pseudonocardiales</taxon>
        <taxon>Pseudonocardiaceae</taxon>
        <taxon>Saccharopolyspora</taxon>
    </lineage>
</organism>
<keyword evidence="3" id="KW-1185">Reference proteome</keyword>
<dbReference type="CDD" id="cd02440">
    <property type="entry name" value="AdoMet_MTases"/>
    <property type="match status" value="1"/>
</dbReference>
<dbReference type="Gene3D" id="3.40.50.150">
    <property type="entry name" value="Vaccinia Virus protein VP39"/>
    <property type="match status" value="1"/>
</dbReference>
<dbReference type="AlphaFoldDB" id="A0A073B3D2"/>
<dbReference type="eggNOG" id="COG2226">
    <property type="taxonomic scope" value="Bacteria"/>
</dbReference>
<evidence type="ECO:0000313" key="3">
    <source>
        <dbReference type="Proteomes" id="UP000031419"/>
    </source>
</evidence>